<dbReference type="GO" id="GO:0006952">
    <property type="term" value="P:defense response"/>
    <property type="evidence" value="ECO:0007669"/>
    <property type="project" value="UniProtKB-KW"/>
</dbReference>
<dbReference type="InterPro" id="IPR041118">
    <property type="entry name" value="Rx_N"/>
</dbReference>
<dbReference type="AlphaFoldDB" id="A2ZDA4"/>
<dbReference type="InterPro" id="IPR038005">
    <property type="entry name" value="RX-like_CC"/>
</dbReference>
<proteinExistence type="inferred from homology"/>
<dbReference type="PANTHER" id="PTHR19338:SF32">
    <property type="entry name" value="OS06G0287500 PROTEIN"/>
    <property type="match status" value="1"/>
</dbReference>
<dbReference type="Pfam" id="PF18052">
    <property type="entry name" value="Rx_N"/>
    <property type="match status" value="1"/>
</dbReference>
<evidence type="ECO:0000256" key="3">
    <source>
        <dbReference type="ARBA" id="ARBA00022737"/>
    </source>
</evidence>
<gene>
    <name evidence="8" type="ORF">OsI_35769</name>
</gene>
<feature type="region of interest" description="Disordered" evidence="6">
    <location>
        <begin position="154"/>
        <end position="174"/>
    </location>
</feature>
<keyword evidence="5" id="KW-0611">Plant defense</keyword>
<reference evidence="8 9" key="1">
    <citation type="journal article" date="2005" name="PLoS Biol.">
        <title>The genomes of Oryza sativa: a history of duplications.</title>
        <authorList>
            <person name="Yu J."/>
            <person name="Wang J."/>
            <person name="Lin W."/>
            <person name="Li S."/>
            <person name="Li H."/>
            <person name="Zhou J."/>
            <person name="Ni P."/>
            <person name="Dong W."/>
            <person name="Hu S."/>
            <person name="Zeng C."/>
            <person name="Zhang J."/>
            <person name="Zhang Y."/>
            <person name="Li R."/>
            <person name="Xu Z."/>
            <person name="Li S."/>
            <person name="Li X."/>
            <person name="Zheng H."/>
            <person name="Cong L."/>
            <person name="Lin L."/>
            <person name="Yin J."/>
            <person name="Geng J."/>
            <person name="Li G."/>
            <person name="Shi J."/>
            <person name="Liu J."/>
            <person name="Lv H."/>
            <person name="Li J."/>
            <person name="Wang J."/>
            <person name="Deng Y."/>
            <person name="Ran L."/>
            <person name="Shi X."/>
            <person name="Wang X."/>
            <person name="Wu Q."/>
            <person name="Li C."/>
            <person name="Ren X."/>
            <person name="Wang J."/>
            <person name="Wang X."/>
            <person name="Li D."/>
            <person name="Liu D."/>
            <person name="Zhang X."/>
            <person name="Ji Z."/>
            <person name="Zhao W."/>
            <person name="Sun Y."/>
            <person name="Zhang Z."/>
            <person name="Bao J."/>
            <person name="Han Y."/>
            <person name="Dong L."/>
            <person name="Ji J."/>
            <person name="Chen P."/>
            <person name="Wu S."/>
            <person name="Liu J."/>
            <person name="Xiao Y."/>
            <person name="Bu D."/>
            <person name="Tan J."/>
            <person name="Yang L."/>
            <person name="Ye C."/>
            <person name="Zhang J."/>
            <person name="Xu J."/>
            <person name="Zhou Y."/>
            <person name="Yu Y."/>
            <person name="Zhang B."/>
            <person name="Zhuang S."/>
            <person name="Wei H."/>
            <person name="Liu B."/>
            <person name="Lei M."/>
            <person name="Yu H."/>
            <person name="Li Y."/>
            <person name="Xu H."/>
            <person name="Wei S."/>
            <person name="He X."/>
            <person name="Fang L."/>
            <person name="Zhang Z."/>
            <person name="Zhang Y."/>
            <person name="Huang X."/>
            <person name="Su Z."/>
            <person name="Tong W."/>
            <person name="Li J."/>
            <person name="Tong Z."/>
            <person name="Li S."/>
            <person name="Ye J."/>
            <person name="Wang L."/>
            <person name="Fang L."/>
            <person name="Lei T."/>
            <person name="Chen C."/>
            <person name="Chen H."/>
            <person name="Xu Z."/>
            <person name="Li H."/>
            <person name="Huang H."/>
            <person name="Zhang F."/>
            <person name="Xu H."/>
            <person name="Li N."/>
            <person name="Zhao C."/>
            <person name="Li S."/>
            <person name="Dong L."/>
            <person name="Huang Y."/>
            <person name="Li L."/>
            <person name="Xi Y."/>
            <person name="Qi Q."/>
            <person name="Li W."/>
            <person name="Zhang B."/>
            <person name="Hu W."/>
            <person name="Zhang Y."/>
            <person name="Tian X."/>
            <person name="Jiao Y."/>
            <person name="Liang X."/>
            <person name="Jin J."/>
            <person name="Gao L."/>
            <person name="Zheng W."/>
            <person name="Hao B."/>
            <person name="Liu S."/>
            <person name="Wang W."/>
            <person name="Yuan L."/>
            <person name="Cao M."/>
            <person name="McDermott J."/>
            <person name="Samudrala R."/>
            <person name="Wang J."/>
            <person name="Wong G.K."/>
            <person name="Yang H."/>
        </authorList>
    </citation>
    <scope>NUCLEOTIDE SEQUENCE [LARGE SCALE GENOMIC DNA]</scope>
    <source>
        <strain evidence="9">cv. 93-11</strain>
    </source>
</reference>
<dbReference type="PANTHER" id="PTHR19338">
    <property type="entry name" value="TRANSLOCASE OF INNER MITOCHONDRIAL MEMBRANE 13 HOMOLOG"/>
    <property type="match status" value="1"/>
</dbReference>
<dbReference type="CDD" id="cd14798">
    <property type="entry name" value="RX-CC_like"/>
    <property type="match status" value="1"/>
</dbReference>
<dbReference type="HOGENOM" id="CLU_1542592_0_0_1"/>
<organism evidence="8 9">
    <name type="scientific">Oryza sativa subsp. indica</name>
    <name type="common">Rice</name>
    <dbReference type="NCBI Taxonomy" id="39946"/>
    <lineage>
        <taxon>Eukaryota</taxon>
        <taxon>Viridiplantae</taxon>
        <taxon>Streptophyta</taxon>
        <taxon>Embryophyta</taxon>
        <taxon>Tracheophyta</taxon>
        <taxon>Spermatophyta</taxon>
        <taxon>Magnoliopsida</taxon>
        <taxon>Liliopsida</taxon>
        <taxon>Poales</taxon>
        <taxon>Poaceae</taxon>
        <taxon>BOP clade</taxon>
        <taxon>Oryzoideae</taxon>
        <taxon>Oryzeae</taxon>
        <taxon>Oryzinae</taxon>
        <taxon>Oryza</taxon>
        <taxon>Oryza sativa</taxon>
    </lineage>
</organism>
<keyword evidence="9" id="KW-1185">Reference proteome</keyword>
<evidence type="ECO:0000256" key="2">
    <source>
        <dbReference type="ARBA" id="ARBA00022614"/>
    </source>
</evidence>
<dbReference type="Proteomes" id="UP000007015">
    <property type="component" value="Chromosome 11"/>
</dbReference>
<keyword evidence="2" id="KW-0433">Leucine-rich repeat</keyword>
<keyword evidence="3" id="KW-0677">Repeat</keyword>
<evidence type="ECO:0000256" key="5">
    <source>
        <dbReference type="ARBA" id="ARBA00022821"/>
    </source>
</evidence>
<accession>A2ZDA4</accession>
<dbReference type="GO" id="GO:0000166">
    <property type="term" value="F:nucleotide binding"/>
    <property type="evidence" value="ECO:0007669"/>
    <property type="project" value="UniProtKB-KW"/>
</dbReference>
<comment type="similarity">
    <text evidence="1">Belongs to the disease resistance NB-LRR family.</text>
</comment>
<evidence type="ECO:0000256" key="4">
    <source>
        <dbReference type="ARBA" id="ARBA00022741"/>
    </source>
</evidence>
<dbReference type="STRING" id="39946.A2ZDA4"/>
<evidence type="ECO:0000313" key="8">
    <source>
        <dbReference type="EMBL" id="EAY80588.1"/>
    </source>
</evidence>
<evidence type="ECO:0000256" key="6">
    <source>
        <dbReference type="SAM" id="MobiDB-lite"/>
    </source>
</evidence>
<name>A2ZDA4_ORYSI</name>
<feature type="domain" description="Disease resistance N-terminal" evidence="7">
    <location>
        <begin position="5"/>
        <end position="86"/>
    </location>
</feature>
<dbReference type="Gene3D" id="1.20.5.4130">
    <property type="match status" value="1"/>
</dbReference>
<dbReference type="Gramene" id="BGIOSGA035105-TA">
    <property type="protein sequence ID" value="BGIOSGA035105-PA"/>
    <property type="gene ID" value="BGIOSGA035105"/>
</dbReference>
<keyword evidence="4" id="KW-0547">Nucleotide-binding</keyword>
<evidence type="ECO:0000256" key="1">
    <source>
        <dbReference type="ARBA" id="ARBA00008894"/>
    </source>
</evidence>
<evidence type="ECO:0000313" key="9">
    <source>
        <dbReference type="Proteomes" id="UP000007015"/>
    </source>
</evidence>
<sequence>MAETAITAVLSKFGELASREAAVLVQVGNDIMLLRDRLEWLQAFVRDADRRRRLASDDFTRVWVRQTRDVAFDAEDALDHFFHKAPAAMQRTAGCKIGGIEDMGGGRRRVGTLTFGVSFKINDACVGATPDLVEPLPPNLAKEAEAMVTTTGGGPDGWFAAANPKKPAPHSRCR</sequence>
<evidence type="ECO:0000259" key="7">
    <source>
        <dbReference type="Pfam" id="PF18052"/>
    </source>
</evidence>
<dbReference type="EMBL" id="CM000136">
    <property type="protein sequence ID" value="EAY80588.1"/>
    <property type="molecule type" value="Genomic_DNA"/>
</dbReference>
<protein>
    <recommendedName>
        <fullName evidence="7">Disease resistance N-terminal domain-containing protein</fullName>
    </recommendedName>
</protein>